<dbReference type="InterPro" id="IPR035906">
    <property type="entry name" value="MetI-like_sf"/>
</dbReference>
<gene>
    <name evidence="9" type="ORF">JD276_04200</name>
</gene>
<sequence length="250" mass="25396">MNLFAEAIAWLADPTHWSGPGGIPTRVGQHLLITFAAVAIAAIVSIPSGVLIGHLRRGAGFIGAITGAARAIPTLGLLTLFGLALGIGLTAPLLALVILAIPSLLAGAYAGVQAVDPDLPGAARAIGMSPLQVVGRVEFPLALPVVVGGLRAATLQVVATATLAAYTSNLGLGRYLFAGLKSRDYAQMLAGALIVAVLALVLELALAACQRLAARRFARPGSHPRTGRRGARSTDTTAIATAASRKEVTP</sequence>
<dbReference type="GO" id="GO:0005886">
    <property type="term" value="C:plasma membrane"/>
    <property type="evidence" value="ECO:0007669"/>
    <property type="project" value="UniProtKB-SubCell"/>
</dbReference>
<dbReference type="Proteomes" id="UP000608530">
    <property type="component" value="Unassembled WGS sequence"/>
</dbReference>
<dbReference type="AlphaFoldDB" id="A0A934Q702"/>
<evidence type="ECO:0000256" key="4">
    <source>
        <dbReference type="ARBA" id="ARBA00022989"/>
    </source>
</evidence>
<feature type="transmembrane region" description="Helical" evidence="6">
    <location>
        <begin position="67"/>
        <end position="87"/>
    </location>
</feature>
<dbReference type="GO" id="GO:0055085">
    <property type="term" value="P:transmembrane transport"/>
    <property type="evidence" value="ECO:0007669"/>
    <property type="project" value="InterPro"/>
</dbReference>
<dbReference type="PANTHER" id="PTHR30177">
    <property type="entry name" value="GLYCINE BETAINE/L-PROLINE TRANSPORT SYSTEM PERMEASE PROTEIN PROW"/>
    <property type="match status" value="1"/>
</dbReference>
<dbReference type="RefSeq" id="WP_200114194.1">
    <property type="nucleotide sequence ID" value="NZ_JAEHOH010000005.1"/>
</dbReference>
<feature type="domain" description="ABC transmembrane type-1" evidence="8">
    <location>
        <begin position="27"/>
        <end position="206"/>
    </location>
</feature>
<feature type="compositionally biased region" description="Low complexity" evidence="7">
    <location>
        <begin position="234"/>
        <end position="243"/>
    </location>
</feature>
<evidence type="ECO:0000256" key="5">
    <source>
        <dbReference type="ARBA" id="ARBA00023136"/>
    </source>
</evidence>
<dbReference type="InterPro" id="IPR051204">
    <property type="entry name" value="ABC_transp_perm/SBD"/>
</dbReference>
<reference evidence="9" key="1">
    <citation type="submission" date="2020-12" db="EMBL/GenBank/DDBJ databases">
        <title>Leucobacter sp. CAS1, isolated from Chromium sludge.</title>
        <authorList>
            <person name="Xu Z."/>
        </authorList>
    </citation>
    <scope>NUCLEOTIDE SEQUENCE</scope>
    <source>
        <strain evidence="9">CSA1</strain>
    </source>
</reference>
<comment type="caution">
    <text evidence="9">The sequence shown here is derived from an EMBL/GenBank/DDBJ whole genome shotgun (WGS) entry which is preliminary data.</text>
</comment>
<dbReference type="Gene3D" id="1.10.3720.10">
    <property type="entry name" value="MetI-like"/>
    <property type="match status" value="1"/>
</dbReference>
<dbReference type="PROSITE" id="PS50928">
    <property type="entry name" value="ABC_TM1"/>
    <property type="match status" value="1"/>
</dbReference>
<evidence type="ECO:0000313" key="9">
    <source>
        <dbReference type="EMBL" id="MBK0418231.1"/>
    </source>
</evidence>
<dbReference type="SUPFAM" id="SSF161098">
    <property type="entry name" value="MetI-like"/>
    <property type="match status" value="1"/>
</dbReference>
<keyword evidence="10" id="KW-1185">Reference proteome</keyword>
<accession>A0A934Q702</accession>
<dbReference type="GO" id="GO:0031460">
    <property type="term" value="P:glycine betaine transport"/>
    <property type="evidence" value="ECO:0007669"/>
    <property type="project" value="TreeGrafter"/>
</dbReference>
<keyword evidence="2 6" id="KW-0813">Transport</keyword>
<feature type="transmembrane region" description="Helical" evidence="6">
    <location>
        <begin position="141"/>
        <end position="166"/>
    </location>
</feature>
<dbReference type="PANTHER" id="PTHR30177:SF33">
    <property type="entry name" value="POSSIBLE OSMOPROTECTANT (GLYCINE BETAINE_CARNITINE_CHOLINE_L-PROLINE) TRANSPORT INTEGRAL MEMBRANE PROTEIN ABC TRANSPORTER PROZ"/>
    <property type="match status" value="1"/>
</dbReference>
<comment type="subcellular location">
    <subcellularLocation>
        <location evidence="6">Cell membrane</location>
        <topology evidence="6">Multi-pass membrane protein</topology>
    </subcellularLocation>
    <subcellularLocation>
        <location evidence="1">Membrane</location>
        <topology evidence="1">Multi-pass membrane protein</topology>
    </subcellularLocation>
</comment>
<evidence type="ECO:0000313" key="10">
    <source>
        <dbReference type="Proteomes" id="UP000608530"/>
    </source>
</evidence>
<evidence type="ECO:0000256" key="3">
    <source>
        <dbReference type="ARBA" id="ARBA00022692"/>
    </source>
</evidence>
<name>A0A934Q702_9MICO</name>
<comment type="similarity">
    <text evidence="6">Belongs to the binding-protein-dependent transport system permease family.</text>
</comment>
<feature type="transmembrane region" description="Helical" evidence="6">
    <location>
        <begin position="31"/>
        <end position="55"/>
    </location>
</feature>
<keyword evidence="3 6" id="KW-0812">Transmembrane</keyword>
<evidence type="ECO:0000256" key="2">
    <source>
        <dbReference type="ARBA" id="ARBA00022448"/>
    </source>
</evidence>
<protein>
    <submittedName>
        <fullName evidence="9">ABC transporter permease subunit</fullName>
    </submittedName>
</protein>
<feature type="transmembrane region" description="Helical" evidence="6">
    <location>
        <begin position="186"/>
        <end position="209"/>
    </location>
</feature>
<feature type="region of interest" description="Disordered" evidence="7">
    <location>
        <begin position="220"/>
        <end position="250"/>
    </location>
</feature>
<dbReference type="InterPro" id="IPR000515">
    <property type="entry name" value="MetI-like"/>
</dbReference>
<dbReference type="CDD" id="cd06261">
    <property type="entry name" value="TM_PBP2"/>
    <property type="match status" value="1"/>
</dbReference>
<evidence type="ECO:0000256" key="1">
    <source>
        <dbReference type="ARBA" id="ARBA00004141"/>
    </source>
</evidence>
<evidence type="ECO:0000256" key="7">
    <source>
        <dbReference type="SAM" id="MobiDB-lite"/>
    </source>
</evidence>
<evidence type="ECO:0000259" key="8">
    <source>
        <dbReference type="PROSITE" id="PS50928"/>
    </source>
</evidence>
<organism evidence="9 10">
    <name type="scientific">Leucobacter chromiisoli</name>
    <dbReference type="NCBI Taxonomy" id="2796471"/>
    <lineage>
        <taxon>Bacteria</taxon>
        <taxon>Bacillati</taxon>
        <taxon>Actinomycetota</taxon>
        <taxon>Actinomycetes</taxon>
        <taxon>Micrococcales</taxon>
        <taxon>Microbacteriaceae</taxon>
        <taxon>Leucobacter</taxon>
    </lineage>
</organism>
<dbReference type="EMBL" id="JAEHOH010000005">
    <property type="protein sequence ID" value="MBK0418231.1"/>
    <property type="molecule type" value="Genomic_DNA"/>
</dbReference>
<feature type="transmembrane region" description="Helical" evidence="6">
    <location>
        <begin position="93"/>
        <end position="112"/>
    </location>
</feature>
<keyword evidence="5 6" id="KW-0472">Membrane</keyword>
<proteinExistence type="inferred from homology"/>
<evidence type="ECO:0000256" key="6">
    <source>
        <dbReference type="RuleBase" id="RU363032"/>
    </source>
</evidence>
<dbReference type="Pfam" id="PF00528">
    <property type="entry name" value="BPD_transp_1"/>
    <property type="match status" value="1"/>
</dbReference>
<keyword evidence="4 6" id="KW-1133">Transmembrane helix</keyword>